<protein>
    <submittedName>
        <fullName evidence="1">Uncharacterized protein</fullName>
    </submittedName>
</protein>
<dbReference type="Proteomes" id="UP001497535">
    <property type="component" value="Unassembled WGS sequence"/>
</dbReference>
<gene>
    <name evidence="1" type="ORF">MENTE1834_LOCUS8598</name>
</gene>
<sequence>MFDKEGKGFIRATQVGQILRTMGQAFEERDLKQLIREFDSDGF</sequence>
<reference evidence="1" key="1">
    <citation type="submission" date="2023-11" db="EMBL/GenBank/DDBJ databases">
        <authorList>
            <person name="Poullet M."/>
        </authorList>
    </citation>
    <scope>NUCLEOTIDE SEQUENCE</scope>
    <source>
        <strain evidence="1">E1834</strain>
    </source>
</reference>
<accession>A0ACB0Y7D5</accession>
<dbReference type="EMBL" id="CAVMJV010000007">
    <property type="protein sequence ID" value="CAK5034972.1"/>
    <property type="molecule type" value="Genomic_DNA"/>
</dbReference>
<comment type="caution">
    <text evidence="1">The sequence shown here is derived from an EMBL/GenBank/DDBJ whole genome shotgun (WGS) entry which is preliminary data.</text>
</comment>
<proteinExistence type="predicted"/>
<name>A0ACB0Y7D5_MELEN</name>
<evidence type="ECO:0000313" key="2">
    <source>
        <dbReference type="Proteomes" id="UP001497535"/>
    </source>
</evidence>
<organism evidence="1 2">
    <name type="scientific">Meloidogyne enterolobii</name>
    <name type="common">Root-knot nematode worm</name>
    <name type="synonym">Meloidogyne mayaguensis</name>
    <dbReference type="NCBI Taxonomy" id="390850"/>
    <lineage>
        <taxon>Eukaryota</taxon>
        <taxon>Metazoa</taxon>
        <taxon>Ecdysozoa</taxon>
        <taxon>Nematoda</taxon>
        <taxon>Chromadorea</taxon>
        <taxon>Rhabditida</taxon>
        <taxon>Tylenchina</taxon>
        <taxon>Tylenchomorpha</taxon>
        <taxon>Tylenchoidea</taxon>
        <taxon>Meloidogynidae</taxon>
        <taxon>Meloidogyninae</taxon>
        <taxon>Meloidogyne</taxon>
    </lineage>
</organism>
<evidence type="ECO:0000313" key="1">
    <source>
        <dbReference type="EMBL" id="CAK5034972.1"/>
    </source>
</evidence>
<keyword evidence="2" id="KW-1185">Reference proteome</keyword>